<name>A0A8X7CFQ8_9ARAC</name>
<proteinExistence type="predicted"/>
<gene>
    <name evidence="1" type="ORF">TNIN_107731</name>
</gene>
<comment type="caution">
    <text evidence="1">The sequence shown here is derived from an EMBL/GenBank/DDBJ whole genome shotgun (WGS) entry which is preliminary data.</text>
</comment>
<accession>A0A8X7CFQ8</accession>
<protein>
    <submittedName>
        <fullName evidence="1">Uncharacterized protein</fullName>
    </submittedName>
</protein>
<dbReference type="Proteomes" id="UP000886998">
    <property type="component" value="Unassembled WGS sequence"/>
</dbReference>
<dbReference type="AlphaFoldDB" id="A0A8X7CFQ8"/>
<dbReference type="EMBL" id="BMAV01015404">
    <property type="protein sequence ID" value="GFY64791.1"/>
    <property type="molecule type" value="Genomic_DNA"/>
</dbReference>
<evidence type="ECO:0000313" key="1">
    <source>
        <dbReference type="EMBL" id="GFY64791.1"/>
    </source>
</evidence>
<sequence length="151" mass="17232">MSEWEPFQPIRQLLHHCQAAVKNPCEGGKGLTISRQLGRMAVGLLAAEIVTADFSFPCCKAIELLFKMFSVNTRCIYATEFLEHLLYLIEDWTIEGDCNSSRFGTLSQVKHTLAFIISFLFERQTLELDIKPFLKVFVAHIASPSEDVEFW</sequence>
<keyword evidence="2" id="KW-1185">Reference proteome</keyword>
<reference evidence="1" key="1">
    <citation type="submission" date="2020-08" db="EMBL/GenBank/DDBJ databases">
        <title>Multicomponent nature underlies the extraordinary mechanical properties of spider dragline silk.</title>
        <authorList>
            <person name="Kono N."/>
            <person name="Nakamura H."/>
            <person name="Mori M."/>
            <person name="Yoshida Y."/>
            <person name="Ohtoshi R."/>
            <person name="Malay A.D."/>
            <person name="Moran D.A.P."/>
            <person name="Tomita M."/>
            <person name="Numata K."/>
            <person name="Arakawa K."/>
        </authorList>
    </citation>
    <scope>NUCLEOTIDE SEQUENCE</scope>
</reference>
<evidence type="ECO:0000313" key="2">
    <source>
        <dbReference type="Proteomes" id="UP000886998"/>
    </source>
</evidence>
<organism evidence="1 2">
    <name type="scientific">Trichonephila inaurata madagascariensis</name>
    <dbReference type="NCBI Taxonomy" id="2747483"/>
    <lineage>
        <taxon>Eukaryota</taxon>
        <taxon>Metazoa</taxon>
        <taxon>Ecdysozoa</taxon>
        <taxon>Arthropoda</taxon>
        <taxon>Chelicerata</taxon>
        <taxon>Arachnida</taxon>
        <taxon>Araneae</taxon>
        <taxon>Araneomorphae</taxon>
        <taxon>Entelegynae</taxon>
        <taxon>Araneoidea</taxon>
        <taxon>Nephilidae</taxon>
        <taxon>Trichonephila</taxon>
        <taxon>Trichonephila inaurata</taxon>
    </lineage>
</organism>